<proteinExistence type="predicted"/>
<organism evidence="5 6">
    <name type="scientific">Phenylobacterium terrae</name>
    <dbReference type="NCBI Taxonomy" id="2665495"/>
    <lineage>
        <taxon>Bacteria</taxon>
        <taxon>Pseudomonadati</taxon>
        <taxon>Pseudomonadota</taxon>
        <taxon>Alphaproteobacteria</taxon>
        <taxon>Caulobacterales</taxon>
        <taxon>Caulobacteraceae</taxon>
        <taxon>Phenylobacterium</taxon>
    </lineage>
</organism>
<evidence type="ECO:0000256" key="1">
    <source>
        <dbReference type="ARBA" id="ARBA00023015"/>
    </source>
</evidence>
<dbReference type="Proteomes" id="UP001597237">
    <property type="component" value="Unassembled WGS sequence"/>
</dbReference>
<keyword evidence="3" id="KW-0804">Transcription</keyword>
<dbReference type="Pfam" id="PF00027">
    <property type="entry name" value="cNMP_binding"/>
    <property type="match status" value="1"/>
</dbReference>
<comment type="caution">
    <text evidence="5">The sequence shown here is derived from an EMBL/GenBank/DDBJ whole genome shotgun (WGS) entry which is preliminary data.</text>
</comment>
<evidence type="ECO:0000313" key="5">
    <source>
        <dbReference type="EMBL" id="MFD1785552.1"/>
    </source>
</evidence>
<dbReference type="InterPro" id="IPR000595">
    <property type="entry name" value="cNMP-bd_dom"/>
</dbReference>
<keyword evidence="1" id="KW-0805">Transcription regulation</keyword>
<dbReference type="InterPro" id="IPR036390">
    <property type="entry name" value="WH_DNA-bd_sf"/>
</dbReference>
<dbReference type="RefSeq" id="WP_377281612.1">
    <property type="nucleotide sequence ID" value="NZ_JBHRSI010000004.1"/>
</dbReference>
<accession>A0ABW4N5Y8</accession>
<keyword evidence="6" id="KW-1185">Reference proteome</keyword>
<evidence type="ECO:0000259" key="4">
    <source>
        <dbReference type="PROSITE" id="PS50042"/>
    </source>
</evidence>
<evidence type="ECO:0000313" key="6">
    <source>
        <dbReference type="Proteomes" id="UP001597237"/>
    </source>
</evidence>
<dbReference type="InterPro" id="IPR012318">
    <property type="entry name" value="HTH_CRP"/>
</dbReference>
<protein>
    <submittedName>
        <fullName evidence="5">Crp/Fnr family transcriptional regulator</fullName>
    </submittedName>
</protein>
<dbReference type="PANTHER" id="PTHR24567:SF74">
    <property type="entry name" value="HTH-TYPE TRANSCRIPTIONAL REGULATOR ARCR"/>
    <property type="match status" value="1"/>
</dbReference>
<sequence>MINRRENWVAELPLQARAALDACAVERCVRAGEVICHAGAGATGVHQVLEGYVKVTGLTHAGDTAVIVIYGPGNCWGESPLVSERPHHHSTIAMTDVRMRTFPKADFLRIYNEFPAVGYALCRKFARAMSRLILNREALAAGRVGPLVAASFLSLARDVPLAAGGNACEIDVPLTQLDVANYLGVTRQSVQPEISALKGAGILEKRSGAWVIHDIRRLRRCSVDPRLT</sequence>
<gene>
    <name evidence="5" type="ORF">ACFSC0_19295</name>
</gene>
<dbReference type="SUPFAM" id="SSF51206">
    <property type="entry name" value="cAMP-binding domain-like"/>
    <property type="match status" value="1"/>
</dbReference>
<dbReference type="CDD" id="cd00038">
    <property type="entry name" value="CAP_ED"/>
    <property type="match status" value="1"/>
</dbReference>
<name>A0ABW4N5Y8_9CAUL</name>
<reference evidence="6" key="1">
    <citation type="journal article" date="2019" name="Int. J. Syst. Evol. Microbiol.">
        <title>The Global Catalogue of Microorganisms (GCM) 10K type strain sequencing project: providing services to taxonomists for standard genome sequencing and annotation.</title>
        <authorList>
            <consortium name="The Broad Institute Genomics Platform"/>
            <consortium name="The Broad Institute Genome Sequencing Center for Infectious Disease"/>
            <person name="Wu L."/>
            <person name="Ma J."/>
        </authorList>
    </citation>
    <scope>NUCLEOTIDE SEQUENCE [LARGE SCALE GENOMIC DNA]</scope>
    <source>
        <strain evidence="6">DFY28</strain>
    </source>
</reference>
<dbReference type="SMART" id="SM00100">
    <property type="entry name" value="cNMP"/>
    <property type="match status" value="1"/>
</dbReference>
<keyword evidence="2" id="KW-0238">DNA-binding</keyword>
<dbReference type="PANTHER" id="PTHR24567">
    <property type="entry name" value="CRP FAMILY TRANSCRIPTIONAL REGULATORY PROTEIN"/>
    <property type="match status" value="1"/>
</dbReference>
<dbReference type="Gene3D" id="2.60.120.10">
    <property type="entry name" value="Jelly Rolls"/>
    <property type="match status" value="1"/>
</dbReference>
<dbReference type="InterPro" id="IPR014710">
    <property type="entry name" value="RmlC-like_jellyroll"/>
</dbReference>
<dbReference type="EMBL" id="JBHUEY010000006">
    <property type="protein sequence ID" value="MFD1785552.1"/>
    <property type="molecule type" value="Genomic_DNA"/>
</dbReference>
<dbReference type="InterPro" id="IPR018490">
    <property type="entry name" value="cNMP-bd_dom_sf"/>
</dbReference>
<dbReference type="InterPro" id="IPR036388">
    <property type="entry name" value="WH-like_DNA-bd_sf"/>
</dbReference>
<dbReference type="Gene3D" id="1.10.10.10">
    <property type="entry name" value="Winged helix-like DNA-binding domain superfamily/Winged helix DNA-binding domain"/>
    <property type="match status" value="1"/>
</dbReference>
<dbReference type="SUPFAM" id="SSF46785">
    <property type="entry name" value="Winged helix' DNA-binding domain"/>
    <property type="match status" value="1"/>
</dbReference>
<evidence type="ECO:0000256" key="3">
    <source>
        <dbReference type="ARBA" id="ARBA00023163"/>
    </source>
</evidence>
<feature type="domain" description="Cyclic nucleotide-binding" evidence="4">
    <location>
        <begin position="31"/>
        <end position="128"/>
    </location>
</feature>
<evidence type="ECO:0000256" key="2">
    <source>
        <dbReference type="ARBA" id="ARBA00023125"/>
    </source>
</evidence>
<dbReference type="PROSITE" id="PS50042">
    <property type="entry name" value="CNMP_BINDING_3"/>
    <property type="match status" value="1"/>
</dbReference>
<dbReference type="SMART" id="SM00419">
    <property type="entry name" value="HTH_CRP"/>
    <property type="match status" value="1"/>
</dbReference>
<dbReference type="InterPro" id="IPR050397">
    <property type="entry name" value="Env_Response_Regulators"/>
</dbReference>
<dbReference type="Pfam" id="PF13545">
    <property type="entry name" value="HTH_Crp_2"/>
    <property type="match status" value="1"/>
</dbReference>